<dbReference type="GO" id="GO:0045892">
    <property type="term" value="P:negative regulation of DNA-templated transcription"/>
    <property type="evidence" value="ECO:0007669"/>
    <property type="project" value="TreeGrafter"/>
</dbReference>
<dbReference type="Pfam" id="PF01475">
    <property type="entry name" value="FUR"/>
    <property type="match status" value="1"/>
</dbReference>
<keyword evidence="1" id="KW-0862">Zinc</keyword>
<dbReference type="PANTHER" id="PTHR33202:SF7">
    <property type="entry name" value="FERRIC UPTAKE REGULATION PROTEIN"/>
    <property type="match status" value="1"/>
</dbReference>
<proteinExistence type="predicted"/>
<dbReference type="SUPFAM" id="SSF46785">
    <property type="entry name" value="Winged helix' DNA-binding domain"/>
    <property type="match status" value="1"/>
</dbReference>
<dbReference type="EMBL" id="CP048914">
    <property type="protein sequence ID" value="QMS85728.1"/>
    <property type="molecule type" value="Genomic_DNA"/>
</dbReference>
<dbReference type="RefSeq" id="WP_258877534.1">
    <property type="nucleotide sequence ID" value="NZ_CP048914.1"/>
</dbReference>
<comment type="cofactor">
    <cofactor evidence="1">
        <name>Zn(2+)</name>
        <dbReference type="ChEBI" id="CHEBI:29105"/>
    </cofactor>
    <text evidence="1">Binds 1 zinc ion per subunit.</text>
</comment>
<accession>A0A7L7KVE4</accession>
<keyword evidence="1" id="KW-0479">Metal-binding</keyword>
<keyword evidence="3" id="KW-1185">Reference proteome</keyword>
<evidence type="ECO:0000313" key="3">
    <source>
        <dbReference type="Proteomes" id="UP000514720"/>
    </source>
</evidence>
<dbReference type="PANTHER" id="PTHR33202">
    <property type="entry name" value="ZINC UPTAKE REGULATION PROTEIN"/>
    <property type="match status" value="1"/>
</dbReference>
<dbReference type="InterPro" id="IPR036390">
    <property type="entry name" value="WH_DNA-bd_sf"/>
</dbReference>
<name>A0A7L7KVE4_9MOLU</name>
<dbReference type="AlphaFoldDB" id="A0A7L7KVE4"/>
<feature type="binding site" evidence="1">
    <location>
        <position position="137"/>
    </location>
    <ligand>
        <name>Zn(2+)</name>
        <dbReference type="ChEBI" id="CHEBI:29105"/>
    </ligand>
</feature>
<reference evidence="2 3" key="1">
    <citation type="submission" date="2020-02" db="EMBL/GenBank/DDBJ databases">
        <authorList>
            <person name="Zheng R.K."/>
            <person name="Sun C.M."/>
        </authorList>
    </citation>
    <scope>NUCLEOTIDE SEQUENCE [LARGE SCALE GENOMIC DNA]</scope>
    <source>
        <strain evidence="3">zrk13</strain>
    </source>
</reference>
<dbReference type="GO" id="GO:0003700">
    <property type="term" value="F:DNA-binding transcription factor activity"/>
    <property type="evidence" value="ECO:0007669"/>
    <property type="project" value="InterPro"/>
</dbReference>
<dbReference type="KEGG" id="xcl:G4Z02_08210"/>
<dbReference type="GO" id="GO:1900376">
    <property type="term" value="P:regulation of secondary metabolite biosynthetic process"/>
    <property type="evidence" value="ECO:0007669"/>
    <property type="project" value="TreeGrafter"/>
</dbReference>
<dbReference type="Proteomes" id="UP000514720">
    <property type="component" value="Chromosome"/>
</dbReference>
<gene>
    <name evidence="2" type="ORF">G4Z02_08210</name>
</gene>
<dbReference type="GO" id="GO:0008270">
    <property type="term" value="F:zinc ion binding"/>
    <property type="evidence" value="ECO:0007669"/>
    <property type="project" value="TreeGrafter"/>
</dbReference>
<feature type="binding site" evidence="1">
    <location>
        <position position="97"/>
    </location>
    <ligand>
        <name>Zn(2+)</name>
        <dbReference type="ChEBI" id="CHEBI:29105"/>
    </ligand>
</feature>
<dbReference type="InterPro" id="IPR036388">
    <property type="entry name" value="WH-like_DNA-bd_sf"/>
</dbReference>
<protein>
    <submittedName>
        <fullName evidence="2">Transcriptional repressor</fullName>
    </submittedName>
</protein>
<sequence>MDSREKVFAELRKNNVRITKQRRAIIDVLEDKHLTIQEIYSELKNRGFNNLGTVYNNIDFLLEHKIVTQIFINGKKHYDLTIDEKSHNADSHIHVTCKVNNNIIEINNSSIFDEIKANPIFKDFKISKLQLVVEGVCEHFEKDTCKKDGKCFISTLGKVRN</sequence>
<evidence type="ECO:0000313" key="2">
    <source>
        <dbReference type="EMBL" id="QMS85728.1"/>
    </source>
</evidence>
<dbReference type="Gene3D" id="1.10.10.10">
    <property type="entry name" value="Winged helix-like DNA-binding domain superfamily/Winged helix DNA-binding domain"/>
    <property type="match status" value="1"/>
</dbReference>
<organism evidence="2 3">
    <name type="scientific">Candidatus Xianfuyuplasma coldseepsis</name>
    <dbReference type="NCBI Taxonomy" id="2782163"/>
    <lineage>
        <taxon>Bacteria</taxon>
        <taxon>Bacillati</taxon>
        <taxon>Mycoplasmatota</taxon>
        <taxon>Mollicutes</taxon>
        <taxon>Candidatus Izemoplasmatales</taxon>
        <taxon>Candidatus Izemoplasmataceae</taxon>
        <taxon>Candidatus Xianfuyuplasma</taxon>
    </lineage>
</organism>
<evidence type="ECO:0000256" key="1">
    <source>
        <dbReference type="PIRSR" id="PIRSR602481-1"/>
    </source>
</evidence>
<dbReference type="InterPro" id="IPR002481">
    <property type="entry name" value="FUR"/>
</dbReference>
<dbReference type="GO" id="GO:0000976">
    <property type="term" value="F:transcription cis-regulatory region binding"/>
    <property type="evidence" value="ECO:0007669"/>
    <property type="project" value="TreeGrafter"/>
</dbReference>